<gene>
    <name evidence="1" type="ORF">SU86_007100</name>
</gene>
<evidence type="ECO:0000313" key="2">
    <source>
        <dbReference type="Proteomes" id="UP000266745"/>
    </source>
</evidence>
<proteinExistence type="predicted"/>
<dbReference type="STRING" id="1603555.SU86_007100"/>
<dbReference type="RefSeq" id="WP_048186860.1">
    <property type="nucleotide sequence ID" value="NZ_CP011097.1"/>
</dbReference>
<dbReference type="SUPFAM" id="SSF53448">
    <property type="entry name" value="Nucleotide-diphospho-sugar transferases"/>
    <property type="match status" value="1"/>
</dbReference>
<dbReference type="Proteomes" id="UP000266745">
    <property type="component" value="Chromosome"/>
</dbReference>
<dbReference type="PANTHER" id="PTHR42866">
    <property type="entry name" value="3-DEOXY-MANNO-OCTULOSONATE CYTIDYLYLTRANSFERASE"/>
    <property type="match status" value="1"/>
</dbReference>
<dbReference type="EMBL" id="CP011097">
    <property type="protein sequence ID" value="AJZ76170.1"/>
    <property type="molecule type" value="Genomic_DNA"/>
</dbReference>
<keyword evidence="1" id="KW-0548">Nucleotidyltransferase</keyword>
<dbReference type="PANTHER" id="PTHR42866:SF1">
    <property type="entry name" value="SPORE COAT POLYSACCHARIDE BIOSYNTHESIS PROTEIN SPSF"/>
    <property type="match status" value="1"/>
</dbReference>
<dbReference type="CDD" id="cd02518">
    <property type="entry name" value="GT2_SpsF"/>
    <property type="match status" value="1"/>
</dbReference>
<protein>
    <submittedName>
        <fullName evidence="1">Acylneuraminate cytidylyltransferase</fullName>
    </submittedName>
</protein>
<evidence type="ECO:0000313" key="1">
    <source>
        <dbReference type="EMBL" id="AJZ76170.1"/>
    </source>
</evidence>
<dbReference type="Gene3D" id="3.90.550.10">
    <property type="entry name" value="Spore Coat Polysaccharide Biosynthesis Protein SpsA, Chain A"/>
    <property type="match status" value="1"/>
</dbReference>
<reference evidence="1 2" key="1">
    <citation type="journal article" date="2016" name="Sci. Rep.">
        <title>A novel ammonia-oxidizing archaeon from wastewater treatment plant: Its enrichment, physiological and genomic characteristics.</title>
        <authorList>
            <person name="Li Y."/>
            <person name="Ding K."/>
            <person name="Wen X."/>
            <person name="Zhang B."/>
            <person name="Shen B."/>
            <person name="Yang Y."/>
        </authorList>
    </citation>
    <scope>NUCLEOTIDE SEQUENCE [LARGE SCALE GENOMIC DNA]</scope>
    <source>
        <strain evidence="1 2">SAT1</strain>
    </source>
</reference>
<dbReference type="GO" id="GO:0016779">
    <property type="term" value="F:nucleotidyltransferase activity"/>
    <property type="evidence" value="ECO:0007669"/>
    <property type="project" value="UniProtKB-KW"/>
</dbReference>
<organism evidence="1 2">
    <name type="scientific">Candidatus Nitrosotenuis cloacae</name>
    <dbReference type="NCBI Taxonomy" id="1603555"/>
    <lineage>
        <taxon>Archaea</taxon>
        <taxon>Nitrososphaerota</taxon>
        <taxon>Candidatus Nitrosotenuis</taxon>
    </lineage>
</organism>
<dbReference type="Pfam" id="PF02348">
    <property type="entry name" value="CTP_transf_3"/>
    <property type="match status" value="1"/>
</dbReference>
<name>A0A3G1B3E2_9ARCH</name>
<dbReference type="GO" id="GO:0005829">
    <property type="term" value="C:cytosol"/>
    <property type="evidence" value="ECO:0007669"/>
    <property type="project" value="TreeGrafter"/>
</dbReference>
<accession>A0A3G1B3E2</accession>
<dbReference type="GeneID" id="24874320"/>
<dbReference type="AlphaFoldDB" id="A0A3G1B3E2"/>
<sequence length="240" mass="27675">MIGCIIQARMGSARLPGKVLMNLDEHNTILDYVIKQLKHCNNINKIIIATTDLKEDDVIETFAQNKNMICFRGNPLDVLDRYYQCAKLHSISIIVRITADNPLIDPIIVGKVISEFQSSSCDYASNAVSRSFPYGTETEVFSFNALEKAWMNAKQDAEREHVTPYFYNNPEEFRIHHVKNQENLSSFRWTVDQIEDFILVKKIISKINKRPILMNDIINLLTQEPELLTINKNVIHKHVL</sequence>
<dbReference type="InterPro" id="IPR029044">
    <property type="entry name" value="Nucleotide-diphossugar_trans"/>
</dbReference>
<keyword evidence="1" id="KW-0808">Transferase</keyword>
<dbReference type="InterPro" id="IPR003329">
    <property type="entry name" value="Cytidylyl_trans"/>
</dbReference>
<keyword evidence="2" id="KW-1185">Reference proteome</keyword>
<dbReference type="KEGG" id="tah:SU86_007100"/>